<sequence>MWTTNDVALNDDVIALPEVMVESANADLGCTFKPIFDMVWNAFGYQGSDKYDAHGNWIGAI</sequence>
<gene>
    <name evidence="1" type="ORF">AXW67_12215</name>
</gene>
<dbReference type="Proteomes" id="UP000077173">
    <property type="component" value="Unassembled WGS sequence"/>
</dbReference>
<reference evidence="1 2" key="1">
    <citation type="submission" date="2016-02" db="EMBL/GenBank/DDBJ databases">
        <title>Draft genome sequence of the strain BR 10247T Bradyrhizobium neotropicale isolated from nodules of Centrolobium paraense.</title>
        <authorList>
            <person name="Simoes-Araujo J.L."/>
            <person name="Barauna A.C."/>
            <person name="Silva K."/>
            <person name="Zilli J.E."/>
        </authorList>
    </citation>
    <scope>NUCLEOTIDE SEQUENCE [LARGE SCALE GENOMIC DNA]</scope>
    <source>
        <strain evidence="1 2">BR 10247</strain>
    </source>
</reference>
<name>A0A176Z9T2_9BRAD</name>
<keyword evidence="2" id="KW-1185">Reference proteome</keyword>
<dbReference type="EMBL" id="LSEF01000053">
    <property type="protein sequence ID" value="OAF16612.1"/>
    <property type="molecule type" value="Genomic_DNA"/>
</dbReference>
<proteinExistence type="predicted"/>
<evidence type="ECO:0000313" key="1">
    <source>
        <dbReference type="EMBL" id="OAF16612.1"/>
    </source>
</evidence>
<organism evidence="1 2">
    <name type="scientific">Bradyrhizobium neotropicale</name>
    <dbReference type="NCBI Taxonomy" id="1497615"/>
    <lineage>
        <taxon>Bacteria</taxon>
        <taxon>Pseudomonadati</taxon>
        <taxon>Pseudomonadota</taxon>
        <taxon>Alphaproteobacteria</taxon>
        <taxon>Hyphomicrobiales</taxon>
        <taxon>Nitrobacteraceae</taxon>
        <taxon>Bradyrhizobium</taxon>
    </lineage>
</organism>
<protein>
    <submittedName>
        <fullName evidence="1">Uncharacterized protein</fullName>
    </submittedName>
</protein>
<comment type="caution">
    <text evidence="1">The sequence shown here is derived from an EMBL/GenBank/DDBJ whole genome shotgun (WGS) entry which is preliminary data.</text>
</comment>
<accession>A0A176Z9T2</accession>
<dbReference type="AlphaFoldDB" id="A0A176Z9T2"/>
<dbReference type="GeneID" id="32586344"/>
<evidence type="ECO:0000313" key="2">
    <source>
        <dbReference type="Proteomes" id="UP000077173"/>
    </source>
</evidence>